<dbReference type="EMBL" id="JAULSU010000004">
    <property type="protein sequence ID" value="KAK0620272.1"/>
    <property type="molecule type" value="Genomic_DNA"/>
</dbReference>
<dbReference type="Proteomes" id="UP001175000">
    <property type="component" value="Unassembled WGS sequence"/>
</dbReference>
<feature type="compositionally biased region" description="Basic and acidic residues" evidence="2">
    <location>
        <begin position="1"/>
        <end position="18"/>
    </location>
</feature>
<sequence length="224" mass="24843">MASKRPHDDAPGDSDDRRKKPRVGFRVGPANLPDGAWKRKVTKIKKNLIVKAKVKKQYAKLKAERALQDPKPAIPIPADELDPAISKPSTTSNGDDHSNDEPAGTDPAAPPAIHPSRQTMLDAPSQPEPEPIPEQPRERRERKPRPQKPDYFAKQFAAAESTKAAAEARAAEIAKRKAEREKAIADRELYRKRMAKAKTPGRDGKRKLGRESGLLLDRVKRIVG</sequence>
<feature type="coiled-coil region" evidence="1">
    <location>
        <begin position="161"/>
        <end position="188"/>
    </location>
</feature>
<dbReference type="PANTHER" id="PTHR41805:SF1">
    <property type="entry name" value="RRNA-PROCESSING PROTEIN FYV7"/>
    <property type="match status" value="1"/>
</dbReference>
<protein>
    <recommendedName>
        <fullName evidence="5">rRNA-processing protein FYV7</fullName>
    </recommendedName>
</protein>
<keyword evidence="4" id="KW-1185">Reference proteome</keyword>
<proteinExistence type="predicted"/>
<reference evidence="3" key="1">
    <citation type="submission" date="2023-06" db="EMBL/GenBank/DDBJ databases">
        <title>Genome-scale phylogeny and comparative genomics of the fungal order Sordariales.</title>
        <authorList>
            <consortium name="Lawrence Berkeley National Laboratory"/>
            <person name="Hensen N."/>
            <person name="Bonometti L."/>
            <person name="Westerberg I."/>
            <person name="Brannstrom I.O."/>
            <person name="Guillou S."/>
            <person name="Cros-Aarteil S."/>
            <person name="Calhoun S."/>
            <person name="Haridas S."/>
            <person name="Kuo A."/>
            <person name="Mondo S."/>
            <person name="Pangilinan J."/>
            <person name="Riley R."/>
            <person name="Labutti K."/>
            <person name="Andreopoulos B."/>
            <person name="Lipzen A."/>
            <person name="Chen C."/>
            <person name="Yanf M."/>
            <person name="Daum C."/>
            <person name="Ng V."/>
            <person name="Clum A."/>
            <person name="Steindorff A."/>
            <person name="Ohm R."/>
            <person name="Martin F."/>
            <person name="Silar P."/>
            <person name="Natvig D."/>
            <person name="Lalanne C."/>
            <person name="Gautier V."/>
            <person name="Ament-Velasquez S.L."/>
            <person name="Kruys A."/>
            <person name="Hutchinson M.I."/>
            <person name="Powell A.J."/>
            <person name="Barry K."/>
            <person name="Miller A.N."/>
            <person name="Grigoriev I.V."/>
            <person name="Debuchy R."/>
            <person name="Gladieux P."/>
            <person name="Thoren M.H."/>
            <person name="Johannesson H."/>
        </authorList>
    </citation>
    <scope>NUCLEOTIDE SEQUENCE</scope>
    <source>
        <strain evidence="3">CBS 606.72</strain>
    </source>
</reference>
<evidence type="ECO:0000313" key="3">
    <source>
        <dbReference type="EMBL" id="KAK0620272.1"/>
    </source>
</evidence>
<accession>A0AA40C093</accession>
<comment type="caution">
    <text evidence="3">The sequence shown here is derived from an EMBL/GenBank/DDBJ whole genome shotgun (WGS) entry which is preliminary data.</text>
</comment>
<gene>
    <name evidence="3" type="ORF">B0T14DRAFT_567037</name>
</gene>
<feature type="region of interest" description="Disordered" evidence="2">
    <location>
        <begin position="63"/>
        <end position="151"/>
    </location>
</feature>
<evidence type="ECO:0000256" key="2">
    <source>
        <dbReference type="SAM" id="MobiDB-lite"/>
    </source>
</evidence>
<evidence type="ECO:0000256" key="1">
    <source>
        <dbReference type="SAM" id="Coils"/>
    </source>
</evidence>
<evidence type="ECO:0000313" key="4">
    <source>
        <dbReference type="Proteomes" id="UP001175000"/>
    </source>
</evidence>
<dbReference type="AlphaFoldDB" id="A0AA40C093"/>
<name>A0AA40C093_9PEZI</name>
<evidence type="ECO:0008006" key="5">
    <source>
        <dbReference type="Google" id="ProtNLM"/>
    </source>
</evidence>
<keyword evidence="1" id="KW-0175">Coiled coil</keyword>
<feature type="region of interest" description="Disordered" evidence="2">
    <location>
        <begin position="1"/>
        <end position="38"/>
    </location>
</feature>
<dbReference type="PANTHER" id="PTHR41805">
    <property type="entry name" value="EXPRESSED PROTEIN"/>
    <property type="match status" value="1"/>
</dbReference>
<organism evidence="3 4">
    <name type="scientific">Immersiella caudata</name>
    <dbReference type="NCBI Taxonomy" id="314043"/>
    <lineage>
        <taxon>Eukaryota</taxon>
        <taxon>Fungi</taxon>
        <taxon>Dikarya</taxon>
        <taxon>Ascomycota</taxon>
        <taxon>Pezizomycotina</taxon>
        <taxon>Sordariomycetes</taxon>
        <taxon>Sordariomycetidae</taxon>
        <taxon>Sordariales</taxon>
        <taxon>Lasiosphaeriaceae</taxon>
        <taxon>Immersiella</taxon>
    </lineage>
</organism>